<reference evidence="1 2" key="1">
    <citation type="submission" date="2018-03" db="EMBL/GenBank/DDBJ databases">
        <title>Genomic Encyclopedia of Archaeal and Bacterial Type Strains, Phase II (KMG-II): from individual species to whole genera.</title>
        <authorList>
            <person name="Goeker M."/>
        </authorList>
    </citation>
    <scope>NUCLEOTIDE SEQUENCE [LARGE SCALE GENOMIC DNA]</scope>
    <source>
        <strain evidence="1 2">DSM 28354</strain>
    </source>
</reference>
<dbReference type="OrthoDB" id="1177148at2"/>
<proteinExistence type="predicted"/>
<name>A0A2T0S437_9BACT</name>
<sequence length="223" mass="25934">MERLSINEQETIVLDLLNPYFQDFGFKRQLHQGMSSCFIAKTDFGVAFVMFHFISAGQTCFSLGLSYADIEKFMVSIGNPQVDFSNRILNDDYSGCTVYDSQQTVSYEHSKQSTSTTKGAERFAQIVIDYMETRGWAFLERYSRLPNILNELNTLHATGQYWRKLLGGQADHFLRGLRIANLCNDPQILAKVTYVDNIFYDPQYNLHNWLPYYEKFKKENNFI</sequence>
<evidence type="ECO:0000313" key="2">
    <source>
        <dbReference type="Proteomes" id="UP000238375"/>
    </source>
</evidence>
<gene>
    <name evidence="1" type="ORF">CLV58_13036</name>
</gene>
<dbReference type="EMBL" id="PVTE01000030">
    <property type="protein sequence ID" value="PRY28179.1"/>
    <property type="molecule type" value="Genomic_DNA"/>
</dbReference>
<accession>A0A2T0S437</accession>
<dbReference type="AlphaFoldDB" id="A0A2T0S437"/>
<dbReference type="Proteomes" id="UP000238375">
    <property type="component" value="Unassembled WGS sequence"/>
</dbReference>
<keyword evidence="2" id="KW-1185">Reference proteome</keyword>
<evidence type="ECO:0000313" key="1">
    <source>
        <dbReference type="EMBL" id="PRY28179.1"/>
    </source>
</evidence>
<organism evidence="1 2">
    <name type="scientific">Spirosoma oryzae</name>
    <dbReference type="NCBI Taxonomy" id="1469603"/>
    <lineage>
        <taxon>Bacteria</taxon>
        <taxon>Pseudomonadati</taxon>
        <taxon>Bacteroidota</taxon>
        <taxon>Cytophagia</taxon>
        <taxon>Cytophagales</taxon>
        <taxon>Cytophagaceae</taxon>
        <taxon>Spirosoma</taxon>
    </lineage>
</organism>
<evidence type="ECO:0008006" key="3">
    <source>
        <dbReference type="Google" id="ProtNLM"/>
    </source>
</evidence>
<protein>
    <recommendedName>
        <fullName evidence="3">DUF4304 domain-containing protein</fullName>
    </recommendedName>
</protein>
<comment type="caution">
    <text evidence="1">The sequence shown here is derived from an EMBL/GenBank/DDBJ whole genome shotgun (WGS) entry which is preliminary data.</text>
</comment>
<dbReference type="RefSeq" id="WP_106140368.1">
    <property type="nucleotide sequence ID" value="NZ_PVTE01000030.1"/>
</dbReference>